<comment type="caution">
    <text evidence="2">The sequence shown here is derived from an EMBL/GenBank/DDBJ whole genome shotgun (WGS) entry which is preliminary data.</text>
</comment>
<sequence length="341" mass="39319">MMHIAVCGYYGMGNFGNDVCLRTLQKRFDGHAVYPWLPQMSPDDTDAVIIGGGDLITLYSFNPYYFPAALRNHPTWVYSVSIVDAYPEETWPKDQVNRYQERIQRAQKAVFRDALSLAIASRAGFHPYPTMAPDIAFGYQEPRFPVKRLSDRPTIGIVIFAYSSFPFEAMLRLFLRLSGQGYHLALIPVINHPTNGFSDFGMCNRLYQAMKARDPRASVESLPLLMELDVTYSIIQSMDMLISYKLHPSLAALRAGKPVFAFSKMNKVRSLLRQFGMEEYICSYQEPEEVYWPRIEDFLEHGQAKAQAALPRIRQAERESVRQLHRLKADIEQQCRQHRRF</sequence>
<accession>A0ABT4FXR7</accession>
<dbReference type="Proteomes" id="UP001209276">
    <property type="component" value="Unassembled WGS sequence"/>
</dbReference>
<evidence type="ECO:0000313" key="2">
    <source>
        <dbReference type="EMBL" id="MCY9608949.1"/>
    </source>
</evidence>
<evidence type="ECO:0000259" key="1">
    <source>
        <dbReference type="Pfam" id="PF04230"/>
    </source>
</evidence>
<proteinExistence type="predicted"/>
<name>A0ABT4FXR7_PANTH</name>
<dbReference type="RefSeq" id="WP_244194183.1">
    <property type="nucleotide sequence ID" value="NZ_CABMNB010000025.1"/>
</dbReference>
<reference evidence="2 3" key="1">
    <citation type="submission" date="2022-05" db="EMBL/GenBank/DDBJ databases">
        <title>Genome Sequencing of Bee-Associated Microbes.</title>
        <authorList>
            <person name="Dunlap C."/>
        </authorList>
    </citation>
    <scope>NUCLEOTIDE SEQUENCE [LARGE SCALE GENOMIC DNA]</scope>
    <source>
        <strain evidence="2 3">NRRL B-14613</strain>
    </source>
</reference>
<dbReference type="Pfam" id="PF04230">
    <property type="entry name" value="PS_pyruv_trans"/>
    <property type="match status" value="1"/>
</dbReference>
<gene>
    <name evidence="2" type="ORF">M5W83_17540</name>
</gene>
<dbReference type="GeneID" id="76995687"/>
<evidence type="ECO:0000313" key="3">
    <source>
        <dbReference type="Proteomes" id="UP001209276"/>
    </source>
</evidence>
<dbReference type="InterPro" id="IPR007345">
    <property type="entry name" value="Polysacch_pyruvyl_Trfase"/>
</dbReference>
<keyword evidence="3" id="KW-1185">Reference proteome</keyword>
<dbReference type="GO" id="GO:0016740">
    <property type="term" value="F:transferase activity"/>
    <property type="evidence" value="ECO:0007669"/>
    <property type="project" value="UniProtKB-KW"/>
</dbReference>
<feature type="domain" description="Polysaccharide pyruvyl transferase" evidence="1">
    <location>
        <begin position="14"/>
        <end position="263"/>
    </location>
</feature>
<dbReference type="EMBL" id="JAMDMM010000032">
    <property type="protein sequence ID" value="MCY9608949.1"/>
    <property type="molecule type" value="Genomic_DNA"/>
</dbReference>
<organism evidence="2 3">
    <name type="scientific">Paenibacillus thiaminolyticus</name>
    <name type="common">Bacillus thiaminolyticus</name>
    <dbReference type="NCBI Taxonomy" id="49283"/>
    <lineage>
        <taxon>Bacteria</taxon>
        <taxon>Bacillati</taxon>
        <taxon>Bacillota</taxon>
        <taxon>Bacilli</taxon>
        <taxon>Bacillales</taxon>
        <taxon>Paenibacillaceae</taxon>
        <taxon>Paenibacillus</taxon>
    </lineage>
</organism>
<dbReference type="PANTHER" id="PTHR36836">
    <property type="entry name" value="COLANIC ACID BIOSYNTHESIS PROTEIN WCAK"/>
    <property type="match status" value="1"/>
</dbReference>
<protein>
    <submittedName>
        <fullName evidence="2">Polysaccharide pyruvyl transferase family protein</fullName>
    </submittedName>
</protein>
<dbReference type="PANTHER" id="PTHR36836:SF1">
    <property type="entry name" value="COLANIC ACID BIOSYNTHESIS PROTEIN WCAK"/>
    <property type="match status" value="1"/>
</dbReference>
<keyword evidence="2" id="KW-0808">Transferase</keyword>